<protein>
    <recommendedName>
        <fullName evidence="1">FAR1 domain-containing protein</fullName>
    </recommendedName>
</protein>
<proteinExistence type="predicted"/>
<dbReference type="Pfam" id="PF03101">
    <property type="entry name" value="FAR1"/>
    <property type="match status" value="1"/>
</dbReference>
<name>A0A6A4GHS0_9AGAR</name>
<gene>
    <name evidence="2" type="ORF">BT96DRAFT_776130</name>
</gene>
<evidence type="ECO:0000259" key="1">
    <source>
        <dbReference type="Pfam" id="PF03101"/>
    </source>
</evidence>
<dbReference type="AlphaFoldDB" id="A0A6A4GHS0"/>
<dbReference type="OrthoDB" id="2402896at2759"/>
<dbReference type="InterPro" id="IPR004330">
    <property type="entry name" value="FAR1_DNA_bnd_dom"/>
</dbReference>
<reference evidence="2" key="1">
    <citation type="journal article" date="2019" name="Environ. Microbiol.">
        <title>Fungal ecological strategies reflected in gene transcription - a case study of two litter decomposers.</title>
        <authorList>
            <person name="Barbi F."/>
            <person name="Kohler A."/>
            <person name="Barry K."/>
            <person name="Baskaran P."/>
            <person name="Daum C."/>
            <person name="Fauchery L."/>
            <person name="Ihrmark K."/>
            <person name="Kuo A."/>
            <person name="LaButti K."/>
            <person name="Lipzen A."/>
            <person name="Morin E."/>
            <person name="Grigoriev I.V."/>
            <person name="Henrissat B."/>
            <person name="Lindahl B."/>
            <person name="Martin F."/>
        </authorList>
    </citation>
    <scope>NUCLEOTIDE SEQUENCE</scope>
    <source>
        <strain evidence="2">JB14</strain>
    </source>
</reference>
<evidence type="ECO:0000313" key="2">
    <source>
        <dbReference type="EMBL" id="KAE9385192.1"/>
    </source>
</evidence>
<evidence type="ECO:0000313" key="3">
    <source>
        <dbReference type="Proteomes" id="UP000799118"/>
    </source>
</evidence>
<dbReference type="EMBL" id="ML770018">
    <property type="protein sequence ID" value="KAE9385192.1"/>
    <property type="molecule type" value="Genomic_DNA"/>
</dbReference>
<keyword evidence="3" id="KW-1185">Reference proteome</keyword>
<feature type="non-terminal residue" evidence="2">
    <location>
        <position position="191"/>
    </location>
</feature>
<sequence>HNSISVSGPIAVGKVYQSLEDGIKDVYAYQEQVGYKWRRAQSKKDVSGDLYKLTLRCHQYGEHTSSHLPDIDPAEFRVGKSARSGCSAHVNVRRHGSLWRITLAEWDHNHARYIPEGGTASRPPTKEQRKMICSLANANGAAFSRSHLSSILNAQSVGHPLEPRQIGNVLNASRRQARDEVAALGGDVHAI</sequence>
<feature type="non-terminal residue" evidence="2">
    <location>
        <position position="1"/>
    </location>
</feature>
<dbReference type="PANTHER" id="PTHR47718">
    <property type="entry name" value="OS01G0519700 PROTEIN"/>
    <property type="match status" value="1"/>
</dbReference>
<organism evidence="2 3">
    <name type="scientific">Gymnopus androsaceus JB14</name>
    <dbReference type="NCBI Taxonomy" id="1447944"/>
    <lineage>
        <taxon>Eukaryota</taxon>
        <taxon>Fungi</taxon>
        <taxon>Dikarya</taxon>
        <taxon>Basidiomycota</taxon>
        <taxon>Agaricomycotina</taxon>
        <taxon>Agaricomycetes</taxon>
        <taxon>Agaricomycetidae</taxon>
        <taxon>Agaricales</taxon>
        <taxon>Marasmiineae</taxon>
        <taxon>Omphalotaceae</taxon>
        <taxon>Gymnopus</taxon>
    </lineage>
</organism>
<feature type="domain" description="FAR1" evidence="1">
    <location>
        <begin position="28"/>
        <end position="111"/>
    </location>
</feature>
<dbReference type="Proteomes" id="UP000799118">
    <property type="component" value="Unassembled WGS sequence"/>
</dbReference>
<accession>A0A6A4GHS0</accession>